<gene>
    <name evidence="3" type="ORF">CEY16_14040</name>
</gene>
<dbReference type="EMBL" id="PJNH01000004">
    <property type="protein sequence ID" value="PKR76922.1"/>
    <property type="molecule type" value="Genomic_DNA"/>
</dbReference>
<dbReference type="GO" id="GO:0008168">
    <property type="term" value="F:methyltransferase activity"/>
    <property type="evidence" value="ECO:0007669"/>
    <property type="project" value="UniProtKB-KW"/>
</dbReference>
<dbReference type="InterPro" id="IPR041698">
    <property type="entry name" value="Methyltransf_25"/>
</dbReference>
<reference evidence="3 4" key="1">
    <citation type="submission" date="2017-06" db="EMBL/GenBank/DDBJ databases">
        <title>the draft geome sequence of Illustriluteabacillus marina B3227.</title>
        <authorList>
            <person name="He R.-H."/>
            <person name="Du Z.-J."/>
        </authorList>
    </citation>
    <scope>NUCLEOTIDE SEQUENCE [LARGE SCALE GENOMIC DNA]</scope>
    <source>
        <strain evidence="3 4">B3227</strain>
    </source>
</reference>
<dbReference type="InterPro" id="IPR029063">
    <property type="entry name" value="SAM-dependent_MTases_sf"/>
</dbReference>
<evidence type="ECO:0000313" key="4">
    <source>
        <dbReference type="Proteomes" id="UP000243524"/>
    </source>
</evidence>
<name>A0A2I0QRG4_9BACI</name>
<dbReference type="CDD" id="cd02440">
    <property type="entry name" value="AdoMet_MTases"/>
    <property type="match status" value="1"/>
</dbReference>
<proteinExistence type="predicted"/>
<dbReference type="Pfam" id="PF13649">
    <property type="entry name" value="Methyltransf_25"/>
    <property type="match status" value="1"/>
</dbReference>
<keyword evidence="1 3" id="KW-0808">Transferase</keyword>
<accession>A0A2I0QRG4</accession>
<sequence length="352" mass="40225">MKKSRIYLPKKTITPGRSIQMNKTKWKIAYNARKWMRKNEPFLDVWHAYVGHETGLFLAFENTKTVEEVAEEKNYPEDLLRNWVDVGVALKHLRKRPNDRYRTSKSNCGEFLDPDTNHSVGALLKEMMELHVPTILKFPALLNSEDRVEFDHSKFGLTVAETSAILERFSIKRIHNMVNDSEESIVLDIGCGSGGYVRALADRSPNSRITGYDLNPDVILEAKEKSKGYENVSFETEDILNMDYQQDPASLILVHNLLHYISPDKRVELIGKIASWLKVGGKISIMTPLYDGPHGKAFASAFNTFFTSHSNLYGLPTLKNIQRYAEQSGLQLVETTPLIREGAWYMIELEKK</sequence>
<evidence type="ECO:0000256" key="1">
    <source>
        <dbReference type="ARBA" id="ARBA00022679"/>
    </source>
</evidence>
<dbReference type="SUPFAM" id="SSF53335">
    <property type="entry name" value="S-adenosyl-L-methionine-dependent methyltransferases"/>
    <property type="match status" value="1"/>
</dbReference>
<evidence type="ECO:0000259" key="2">
    <source>
        <dbReference type="Pfam" id="PF13649"/>
    </source>
</evidence>
<organism evidence="3 4">
    <name type="scientific">Halalkalibacillus sediminis</name>
    <dbReference type="NCBI Taxonomy" id="2018042"/>
    <lineage>
        <taxon>Bacteria</taxon>
        <taxon>Bacillati</taxon>
        <taxon>Bacillota</taxon>
        <taxon>Bacilli</taxon>
        <taxon>Bacillales</taxon>
        <taxon>Bacillaceae</taxon>
        <taxon>Halalkalibacillus</taxon>
    </lineage>
</organism>
<dbReference type="Gene3D" id="3.40.50.150">
    <property type="entry name" value="Vaccinia Virus protein VP39"/>
    <property type="match status" value="1"/>
</dbReference>
<keyword evidence="3" id="KW-0489">Methyltransferase</keyword>
<protein>
    <submittedName>
        <fullName evidence="3">Class I SAM-dependent methyltransferase</fullName>
    </submittedName>
</protein>
<feature type="domain" description="Methyltransferase" evidence="2">
    <location>
        <begin position="186"/>
        <end position="281"/>
    </location>
</feature>
<keyword evidence="4" id="KW-1185">Reference proteome</keyword>
<dbReference type="PANTHER" id="PTHR43861">
    <property type="entry name" value="TRANS-ACONITATE 2-METHYLTRANSFERASE-RELATED"/>
    <property type="match status" value="1"/>
</dbReference>
<dbReference type="GO" id="GO:0032259">
    <property type="term" value="P:methylation"/>
    <property type="evidence" value="ECO:0007669"/>
    <property type="project" value="UniProtKB-KW"/>
</dbReference>
<evidence type="ECO:0000313" key="3">
    <source>
        <dbReference type="EMBL" id="PKR76922.1"/>
    </source>
</evidence>
<dbReference type="Proteomes" id="UP000243524">
    <property type="component" value="Unassembled WGS sequence"/>
</dbReference>
<dbReference type="AlphaFoldDB" id="A0A2I0QRG4"/>
<comment type="caution">
    <text evidence="3">The sequence shown here is derived from an EMBL/GenBank/DDBJ whole genome shotgun (WGS) entry which is preliminary data.</text>
</comment>